<evidence type="ECO:0000256" key="1">
    <source>
        <dbReference type="SAM" id="Phobius"/>
    </source>
</evidence>
<organism evidence="2 3">
    <name type="scientific">Chryseobacterium paridis</name>
    <dbReference type="NCBI Taxonomy" id="2800328"/>
    <lineage>
        <taxon>Bacteria</taxon>
        <taxon>Pseudomonadati</taxon>
        <taxon>Bacteroidota</taxon>
        <taxon>Flavobacteriia</taxon>
        <taxon>Flavobacteriales</taxon>
        <taxon>Weeksellaceae</taxon>
        <taxon>Chryseobacterium group</taxon>
        <taxon>Chryseobacterium</taxon>
    </lineage>
</organism>
<reference evidence="3" key="1">
    <citation type="submission" date="2021-01" db="EMBL/GenBank/DDBJ databases">
        <title>Genome public.</title>
        <authorList>
            <person name="Liu C."/>
            <person name="Sun Q."/>
        </authorList>
    </citation>
    <scope>NUCLEOTIDE SEQUENCE [LARGE SCALE GENOMIC DNA]</scope>
    <source>
        <strain evidence="3">YIM B02567</strain>
    </source>
</reference>
<protein>
    <submittedName>
        <fullName evidence="2">DUF1772 domain-containing protein</fullName>
    </submittedName>
</protein>
<dbReference type="Proteomes" id="UP000628669">
    <property type="component" value="Unassembled WGS sequence"/>
</dbReference>
<feature type="transmembrane region" description="Helical" evidence="1">
    <location>
        <begin position="54"/>
        <end position="77"/>
    </location>
</feature>
<sequence length="154" mass="17892">MRPLILFIYIIIGSGLLFVNIYNSLVDAPNWGRNIPESLENARNYFQQKTPGDFFKIVGTSYHLIGLITIILLWNSYPQVRGYMIPAFVLFILADVLTITYFFPRNDILFGQKPIDLNFAIQTWKEWSRMNWVRSLLLLTGVILSCIALHKTYN</sequence>
<keyword evidence="1" id="KW-0812">Transmembrane</keyword>
<accession>A0ABS1G057</accession>
<evidence type="ECO:0000313" key="2">
    <source>
        <dbReference type="EMBL" id="MBK1898042.1"/>
    </source>
</evidence>
<proteinExistence type="predicted"/>
<dbReference type="EMBL" id="JAENHK010000010">
    <property type="protein sequence ID" value="MBK1898042.1"/>
    <property type="molecule type" value="Genomic_DNA"/>
</dbReference>
<name>A0ABS1G057_9FLAO</name>
<keyword evidence="3" id="KW-1185">Reference proteome</keyword>
<gene>
    <name evidence="2" type="ORF">JHL15_19915</name>
</gene>
<feature type="transmembrane region" description="Helical" evidence="1">
    <location>
        <begin position="132"/>
        <end position="150"/>
    </location>
</feature>
<feature type="transmembrane region" description="Helical" evidence="1">
    <location>
        <begin position="83"/>
        <end position="103"/>
    </location>
</feature>
<keyword evidence="1" id="KW-0472">Membrane</keyword>
<keyword evidence="1" id="KW-1133">Transmembrane helix</keyword>
<dbReference type="RefSeq" id="WP_200248657.1">
    <property type="nucleotide sequence ID" value="NZ_JAENHK010000010.1"/>
</dbReference>
<evidence type="ECO:0000313" key="3">
    <source>
        <dbReference type="Proteomes" id="UP000628669"/>
    </source>
</evidence>
<feature type="transmembrane region" description="Helical" evidence="1">
    <location>
        <begin position="6"/>
        <end position="25"/>
    </location>
</feature>
<comment type="caution">
    <text evidence="2">The sequence shown here is derived from an EMBL/GenBank/DDBJ whole genome shotgun (WGS) entry which is preliminary data.</text>
</comment>